<name>A0A4R3LYH3_9BURK</name>
<dbReference type="InterPro" id="IPR006660">
    <property type="entry name" value="Arsenate_reductase-like"/>
</dbReference>
<dbReference type="PANTHER" id="PTHR30041">
    <property type="entry name" value="ARSENATE REDUCTASE"/>
    <property type="match status" value="1"/>
</dbReference>
<sequence length="123" mass="13968">MRLKTKTLTLYGLHKCSTCVKARAWLDEHGKPYAFIDYREEPIAAPQLQKWSRELGGWEKLVNRASMTWRNLPDSRKAPESDAQWAELVAEFPALVRRPVMVEADGSVSVGFSDKKYSELLGG</sequence>
<evidence type="ECO:0000313" key="3">
    <source>
        <dbReference type="EMBL" id="TCT04889.1"/>
    </source>
</evidence>
<dbReference type="SUPFAM" id="SSF52833">
    <property type="entry name" value="Thioredoxin-like"/>
    <property type="match status" value="1"/>
</dbReference>
<comment type="similarity">
    <text evidence="1 2">Belongs to the ArsC family.</text>
</comment>
<evidence type="ECO:0000256" key="2">
    <source>
        <dbReference type="PROSITE-ProRule" id="PRU01282"/>
    </source>
</evidence>
<dbReference type="InterPro" id="IPR036249">
    <property type="entry name" value="Thioredoxin-like_sf"/>
</dbReference>
<dbReference type="Proteomes" id="UP000295525">
    <property type="component" value="Unassembled WGS sequence"/>
</dbReference>
<gene>
    <name evidence="3" type="ORF">EDC26_111106</name>
</gene>
<evidence type="ECO:0000256" key="1">
    <source>
        <dbReference type="ARBA" id="ARBA00007198"/>
    </source>
</evidence>
<dbReference type="AlphaFoldDB" id="A0A4R3LYH3"/>
<keyword evidence="4" id="KW-1185">Reference proteome</keyword>
<evidence type="ECO:0000313" key="4">
    <source>
        <dbReference type="Proteomes" id="UP000295525"/>
    </source>
</evidence>
<dbReference type="InterPro" id="IPR006504">
    <property type="entry name" value="Tscrpt_reg_Spx/MgsR"/>
</dbReference>
<dbReference type="PANTHER" id="PTHR30041:SF8">
    <property type="entry name" value="PROTEIN YFFB"/>
    <property type="match status" value="1"/>
</dbReference>
<dbReference type="PROSITE" id="PS51353">
    <property type="entry name" value="ARSC"/>
    <property type="match status" value="1"/>
</dbReference>
<dbReference type="NCBIfam" id="TIGR01617">
    <property type="entry name" value="arsC_related"/>
    <property type="match status" value="1"/>
</dbReference>
<comment type="caution">
    <text evidence="3">The sequence shown here is derived from an EMBL/GenBank/DDBJ whole genome shotgun (WGS) entry which is preliminary data.</text>
</comment>
<dbReference type="OrthoDB" id="9803749at2"/>
<organism evidence="3 4">
    <name type="scientific">Paralcaligenes ureilyticus</name>
    <dbReference type="NCBI Taxonomy" id="627131"/>
    <lineage>
        <taxon>Bacteria</taxon>
        <taxon>Pseudomonadati</taxon>
        <taxon>Pseudomonadota</taxon>
        <taxon>Betaproteobacteria</taxon>
        <taxon>Burkholderiales</taxon>
        <taxon>Alcaligenaceae</taxon>
        <taxon>Paralcaligenes</taxon>
    </lineage>
</organism>
<protein>
    <submittedName>
        <fullName evidence="3">Spx/MgsR family transcriptional regulator</fullName>
    </submittedName>
</protein>
<proteinExistence type="inferred from homology"/>
<dbReference type="EMBL" id="SMAJ01000011">
    <property type="protein sequence ID" value="TCT04889.1"/>
    <property type="molecule type" value="Genomic_DNA"/>
</dbReference>
<accession>A0A4R3LYH3</accession>
<dbReference type="Gene3D" id="3.40.30.10">
    <property type="entry name" value="Glutaredoxin"/>
    <property type="match status" value="1"/>
</dbReference>
<dbReference type="Pfam" id="PF03960">
    <property type="entry name" value="ArsC"/>
    <property type="match status" value="1"/>
</dbReference>
<reference evidence="3 4" key="1">
    <citation type="submission" date="2019-03" db="EMBL/GenBank/DDBJ databases">
        <title>Genomic Encyclopedia of Type Strains, Phase IV (KMG-IV): sequencing the most valuable type-strain genomes for metagenomic binning, comparative biology and taxonomic classification.</title>
        <authorList>
            <person name="Goeker M."/>
        </authorList>
    </citation>
    <scope>NUCLEOTIDE SEQUENCE [LARGE SCALE GENOMIC DNA]</scope>
    <source>
        <strain evidence="3 4">DSM 24591</strain>
    </source>
</reference>